<comment type="caution">
    <text evidence="2">The sequence shown here is derived from an EMBL/GenBank/DDBJ whole genome shotgun (WGS) entry which is preliminary data.</text>
</comment>
<keyword evidence="3" id="KW-1185">Reference proteome</keyword>
<dbReference type="EMBL" id="JAPFFF010000053">
    <property type="protein sequence ID" value="KAK8838981.1"/>
    <property type="molecule type" value="Genomic_DNA"/>
</dbReference>
<feature type="transmembrane region" description="Helical" evidence="1">
    <location>
        <begin position="45"/>
        <end position="63"/>
    </location>
</feature>
<keyword evidence="1" id="KW-1133">Transmembrane helix</keyword>
<gene>
    <name evidence="2" type="ORF">M9Y10_032443</name>
</gene>
<proteinExistence type="predicted"/>
<sequence length="623" mass="72559">MFRSSTPYLENTPLSMWDGFPIFLSIFGSCVVNLSTRLINRFPNWSGYFLIICTIFYNSYILFKMLSLPMIKQWMNIFISLFVSAGIFASLFQLFPISSLYRLIIPLVILAALIPALIFLHRFLKKKVMQIDITKDHITKEYQALRYIRIHVAFKSEEFVSFKFTKQMNHINTNKIISQVAQVISFFPSESQNLTFYISLLTKNSTLSFHQRFLLFQLRQVHVLRQSNTSKQLNEDLADIAKVTNRAINSFQQFLIRMIDERQALTIDSLRILAKINRNTNTICHEGMARYPNNSRLLFIFSRYLIECQTDFKEGVFFYHEGLMIERGKRAIIDLAFQSMVNLFPVYLWKKILNYKGQNILHRKHSKSGSSMSVDSVTNGRSNKISESDFESNEKVASNVMENPKLRFALRKSVNNMHSTGISMLTFSTIFRFLCSFIICVVMLYVAPEFLRTRSNNFKTISQINVFRKTLDLCLFRTAKLWSFNLNLAPKEDNISTFLGSTITLKDYNNLTYDPYFELFTNVIHSINASEELGKLLIEIKYKSFANLFDKSGEIGNKSQTDLLHVKNISFCNNRRHKIYQSTTSLRYFSLYILNQVVRVSTLNKIIRIQLTGSILKVFVKLF</sequence>
<protein>
    <recommendedName>
        <fullName evidence="4">RGS domain-containing protein</fullName>
    </recommendedName>
</protein>
<feature type="transmembrane region" description="Helical" evidence="1">
    <location>
        <begin position="75"/>
        <end position="95"/>
    </location>
</feature>
<evidence type="ECO:0000313" key="3">
    <source>
        <dbReference type="Proteomes" id="UP001470230"/>
    </source>
</evidence>
<dbReference type="PROSITE" id="PS51257">
    <property type="entry name" value="PROKAR_LIPOPROTEIN"/>
    <property type="match status" value="1"/>
</dbReference>
<accession>A0ABR2GZ81</accession>
<keyword evidence="1" id="KW-0812">Transmembrane</keyword>
<evidence type="ECO:0000313" key="2">
    <source>
        <dbReference type="EMBL" id="KAK8838981.1"/>
    </source>
</evidence>
<feature type="transmembrane region" description="Helical" evidence="1">
    <location>
        <begin position="20"/>
        <end position="39"/>
    </location>
</feature>
<evidence type="ECO:0008006" key="4">
    <source>
        <dbReference type="Google" id="ProtNLM"/>
    </source>
</evidence>
<organism evidence="2 3">
    <name type="scientific">Tritrichomonas musculus</name>
    <dbReference type="NCBI Taxonomy" id="1915356"/>
    <lineage>
        <taxon>Eukaryota</taxon>
        <taxon>Metamonada</taxon>
        <taxon>Parabasalia</taxon>
        <taxon>Tritrichomonadida</taxon>
        <taxon>Tritrichomonadidae</taxon>
        <taxon>Tritrichomonas</taxon>
    </lineage>
</organism>
<evidence type="ECO:0000256" key="1">
    <source>
        <dbReference type="SAM" id="Phobius"/>
    </source>
</evidence>
<name>A0ABR2GZ81_9EUKA</name>
<dbReference type="Proteomes" id="UP001470230">
    <property type="component" value="Unassembled WGS sequence"/>
</dbReference>
<keyword evidence="1" id="KW-0472">Membrane</keyword>
<reference evidence="2 3" key="1">
    <citation type="submission" date="2024-04" db="EMBL/GenBank/DDBJ databases">
        <title>Tritrichomonas musculus Genome.</title>
        <authorList>
            <person name="Alves-Ferreira E."/>
            <person name="Grigg M."/>
            <person name="Lorenzi H."/>
            <person name="Galac M."/>
        </authorList>
    </citation>
    <scope>NUCLEOTIDE SEQUENCE [LARGE SCALE GENOMIC DNA]</scope>
    <source>
        <strain evidence="2 3">EAF2021</strain>
    </source>
</reference>
<feature type="transmembrane region" description="Helical" evidence="1">
    <location>
        <begin position="422"/>
        <end position="447"/>
    </location>
</feature>
<feature type="transmembrane region" description="Helical" evidence="1">
    <location>
        <begin position="101"/>
        <end position="120"/>
    </location>
</feature>